<dbReference type="Proteomes" id="UP000198336">
    <property type="component" value="Unassembled WGS sequence"/>
</dbReference>
<dbReference type="EMBL" id="MUHA01000024">
    <property type="protein sequence ID" value="OXA97982.1"/>
    <property type="molecule type" value="Genomic_DNA"/>
</dbReference>
<feature type="domain" description="DUF6896" evidence="1">
    <location>
        <begin position="13"/>
        <end position="134"/>
    </location>
</feature>
<evidence type="ECO:0000259" key="1">
    <source>
        <dbReference type="Pfam" id="PF21837"/>
    </source>
</evidence>
<protein>
    <recommendedName>
        <fullName evidence="1">DUF6896 domain-containing protein</fullName>
    </recommendedName>
</protein>
<dbReference type="AlphaFoldDB" id="A0A226HV93"/>
<organism evidence="2 3">
    <name type="scientific">Flavobacterium oncorhynchi</name>
    <dbReference type="NCBI Taxonomy" id="728056"/>
    <lineage>
        <taxon>Bacteria</taxon>
        <taxon>Pseudomonadati</taxon>
        <taxon>Bacteroidota</taxon>
        <taxon>Flavobacteriia</taxon>
        <taxon>Flavobacteriales</taxon>
        <taxon>Flavobacteriaceae</taxon>
        <taxon>Flavobacterium</taxon>
    </lineage>
</organism>
<dbReference type="Pfam" id="PF21837">
    <property type="entry name" value="DUF6896"/>
    <property type="match status" value="1"/>
</dbReference>
<proteinExistence type="predicted"/>
<sequence length="155" mass="18372">MMKLETNVVNQLLAAMDTFKTIAEELINKLINETDQLEKDKIIAGHYYEIENADILNGNETLSDNWYFDVHGEHCMFKNLTTEQTLEVSLGNRESVGNIDPYFFYEFLKTTKDFYHLTRYFEKPFQDVLFFLEELEKQKVMISVYGVEFRKILEP</sequence>
<gene>
    <name evidence="2" type="ORF">B0A75_15020</name>
</gene>
<name>A0A226HV93_9FLAO</name>
<comment type="caution">
    <text evidence="2">The sequence shown here is derived from an EMBL/GenBank/DDBJ whole genome shotgun (WGS) entry which is preliminary data.</text>
</comment>
<dbReference type="InterPro" id="IPR054191">
    <property type="entry name" value="DUF6896"/>
</dbReference>
<dbReference type="RefSeq" id="WP_089055112.1">
    <property type="nucleotide sequence ID" value="NZ_MUHA01000024.1"/>
</dbReference>
<reference evidence="2 3" key="1">
    <citation type="submission" date="2016-11" db="EMBL/GenBank/DDBJ databases">
        <title>Whole genomes of Flavobacteriaceae.</title>
        <authorList>
            <person name="Stine C."/>
            <person name="Li C."/>
            <person name="Tadesse D."/>
        </authorList>
    </citation>
    <scope>NUCLEOTIDE SEQUENCE [LARGE SCALE GENOMIC DNA]</scope>
    <source>
        <strain evidence="2 3">CCUG 59446</strain>
    </source>
</reference>
<evidence type="ECO:0000313" key="3">
    <source>
        <dbReference type="Proteomes" id="UP000198336"/>
    </source>
</evidence>
<evidence type="ECO:0000313" key="2">
    <source>
        <dbReference type="EMBL" id="OXA97982.1"/>
    </source>
</evidence>
<accession>A0A226HV93</accession>
<keyword evidence="3" id="KW-1185">Reference proteome</keyword>